<evidence type="ECO:0000313" key="2">
    <source>
        <dbReference type="Proteomes" id="UP000517753"/>
    </source>
</evidence>
<organism evidence="1 2">
    <name type="scientific">Sphingomonas melonis</name>
    <dbReference type="NCBI Taxonomy" id="152682"/>
    <lineage>
        <taxon>Bacteria</taxon>
        <taxon>Pseudomonadati</taxon>
        <taxon>Pseudomonadota</taxon>
        <taxon>Alphaproteobacteria</taxon>
        <taxon>Sphingomonadales</taxon>
        <taxon>Sphingomonadaceae</taxon>
        <taxon>Sphingomonas</taxon>
    </lineage>
</organism>
<proteinExistence type="predicted"/>
<dbReference type="Proteomes" id="UP000517753">
    <property type="component" value="Unassembled WGS sequence"/>
</dbReference>
<reference evidence="1 2" key="1">
    <citation type="submission" date="2020-08" db="EMBL/GenBank/DDBJ databases">
        <title>The Agave Microbiome: Exploring the role of microbial communities in plant adaptations to desert environments.</title>
        <authorList>
            <person name="Partida-Martinez L.P."/>
        </authorList>
    </citation>
    <scope>NUCLEOTIDE SEQUENCE [LARGE SCALE GENOMIC DNA]</scope>
    <source>
        <strain evidence="1 2">AS2.3</strain>
    </source>
</reference>
<comment type="caution">
    <text evidence="1">The sequence shown here is derived from an EMBL/GenBank/DDBJ whole genome shotgun (WGS) entry which is preliminary data.</text>
</comment>
<dbReference type="AlphaFoldDB" id="A0A7Y9FMV6"/>
<gene>
    <name evidence="1" type="ORF">HD841_001998</name>
</gene>
<accession>A0A7Y9FMV6</accession>
<keyword evidence="2" id="KW-1185">Reference proteome</keyword>
<name>A0A7Y9FMV6_9SPHN</name>
<dbReference type="EMBL" id="JACCBY010000002">
    <property type="protein sequence ID" value="NYD90218.1"/>
    <property type="molecule type" value="Genomic_DNA"/>
</dbReference>
<protein>
    <submittedName>
        <fullName evidence="1">Uncharacterized protein</fullName>
    </submittedName>
</protein>
<sequence>MEPRGPRVWIPASAGMTVWWGMREESPSFVIPAEAGSHGCGAPMARADAGCAVSVGPGFRRDDDGVVE</sequence>
<evidence type="ECO:0000313" key="1">
    <source>
        <dbReference type="EMBL" id="NYD90218.1"/>
    </source>
</evidence>